<dbReference type="Pfam" id="PF07995">
    <property type="entry name" value="GSDH"/>
    <property type="match status" value="1"/>
</dbReference>
<dbReference type="EMBL" id="SULI01000026">
    <property type="protein sequence ID" value="TKZ17170.1"/>
    <property type="molecule type" value="Genomic_DNA"/>
</dbReference>
<dbReference type="InterPro" id="IPR011042">
    <property type="entry name" value="6-blade_b-propeller_TolB-like"/>
</dbReference>
<proteinExistence type="predicted"/>
<organism evidence="2 3">
    <name type="scientific">Shimia litoralis</name>
    <dbReference type="NCBI Taxonomy" id="420403"/>
    <lineage>
        <taxon>Bacteria</taxon>
        <taxon>Pseudomonadati</taxon>
        <taxon>Pseudomonadota</taxon>
        <taxon>Alphaproteobacteria</taxon>
        <taxon>Rhodobacterales</taxon>
        <taxon>Roseobacteraceae</taxon>
    </lineage>
</organism>
<reference evidence="2 3" key="1">
    <citation type="submission" date="2019-04" db="EMBL/GenBank/DDBJ databases">
        <title>Genome sequence of Pelagicola litoralis CL-ES2.</title>
        <authorList>
            <person name="Cao J."/>
        </authorList>
    </citation>
    <scope>NUCLEOTIDE SEQUENCE [LARGE SCALE GENOMIC DNA]</scope>
    <source>
        <strain evidence="2 3">CL-ES2</strain>
    </source>
</reference>
<dbReference type="OrthoDB" id="9770043at2"/>
<accession>A0A4U7MVK2</accession>
<dbReference type="Gene3D" id="2.120.10.30">
    <property type="entry name" value="TolB, C-terminal domain"/>
    <property type="match status" value="1"/>
</dbReference>
<sequence>MTHWRFRKAAILTSLVLVVLCLMEFWLPNYVSRFSKRIAVDLGISDGRDRTRYAQGTHWESNDFLFSFVPVEGTETQRVAGVLRVDDPKQFVVVDQQADTIEGYQLGALLAANGYSIAVKNSGGIKQIIEVEGALFALVSLQHEECVFAGLVDLSAMRMADKFPCFPEVENELSFNGIGGGYTTKDGFLYVSIGTAANRGTDAHSQLAQDPKSPFGKTLRYKIVRTPTGVQLEDREMFSLGHRNPQGMMTFDDLILSVEHGPKGGDELNIIDQNRNYGWPYYSMGSEYNDEPIPGTAPVGEGMTDPVYAFVPSIGISDISHCPEILAKYYEGLDCVLISSLRAKSFYIVLGHLKDRKVLSIEKIEVQGRVREMFLQDELLFLVTDFGNVIRVDIETLAGSH</sequence>
<evidence type="ECO:0000313" key="2">
    <source>
        <dbReference type="EMBL" id="TKZ17170.1"/>
    </source>
</evidence>
<evidence type="ECO:0000313" key="3">
    <source>
        <dbReference type="Proteomes" id="UP000306575"/>
    </source>
</evidence>
<dbReference type="InterPro" id="IPR011041">
    <property type="entry name" value="Quinoprot_gluc/sorb_DH_b-prop"/>
</dbReference>
<evidence type="ECO:0000259" key="1">
    <source>
        <dbReference type="Pfam" id="PF07995"/>
    </source>
</evidence>
<dbReference type="AlphaFoldDB" id="A0A4U7MVK2"/>
<dbReference type="PANTHER" id="PTHR19328">
    <property type="entry name" value="HEDGEHOG-INTERACTING PROTEIN"/>
    <property type="match status" value="1"/>
</dbReference>
<dbReference type="RefSeq" id="WP_138017212.1">
    <property type="nucleotide sequence ID" value="NZ_SULI01000026.1"/>
</dbReference>
<keyword evidence="3" id="KW-1185">Reference proteome</keyword>
<protein>
    <submittedName>
        <fullName evidence="2">PQQ-dependent sugar dehydrogenase</fullName>
    </submittedName>
</protein>
<feature type="domain" description="Glucose/Sorbosone dehydrogenase" evidence="1">
    <location>
        <begin position="184"/>
        <end position="385"/>
    </location>
</feature>
<dbReference type="InterPro" id="IPR012938">
    <property type="entry name" value="Glc/Sorbosone_DH"/>
</dbReference>
<dbReference type="SUPFAM" id="SSF50952">
    <property type="entry name" value="Soluble quinoprotein glucose dehydrogenase"/>
    <property type="match status" value="1"/>
</dbReference>
<name>A0A4U7MVK2_9RHOB</name>
<gene>
    <name evidence="2" type="ORF">FAP39_15055</name>
</gene>
<dbReference type="Proteomes" id="UP000306575">
    <property type="component" value="Unassembled WGS sequence"/>
</dbReference>
<comment type="caution">
    <text evidence="2">The sequence shown here is derived from an EMBL/GenBank/DDBJ whole genome shotgun (WGS) entry which is preliminary data.</text>
</comment>
<dbReference type="PANTHER" id="PTHR19328:SF75">
    <property type="entry name" value="ALDOSE SUGAR DEHYDROGENASE YLII"/>
    <property type="match status" value="1"/>
</dbReference>